<keyword evidence="2" id="KW-1185">Reference proteome</keyword>
<sequence>MERSFDELQAISTLVQSLTVQLNESGDHIAKLQNIARSLAPKNQFNELCKEVDNDGSSTAEIDREERIIQELERQRLDIVMDLQKQDYMTEKLQSLIDQNEDIVATVKEYLENKDSIRWEEQKHVEQNFDNYVKRVLEPTELKLSGCLQELQNNVSKVANIIKIYSEKSTQEFDLLESQEYRNEVNALIKVLNNVLSEEWKFSN</sequence>
<dbReference type="Proteomes" id="UP000094285">
    <property type="component" value="Unassembled WGS sequence"/>
</dbReference>
<dbReference type="RefSeq" id="XP_020064752.1">
    <property type="nucleotide sequence ID" value="XM_020209706.1"/>
</dbReference>
<evidence type="ECO:0000313" key="2">
    <source>
        <dbReference type="Proteomes" id="UP000094285"/>
    </source>
</evidence>
<dbReference type="AlphaFoldDB" id="A0A1E4SJG4"/>
<organism evidence="1 2">
    <name type="scientific">Suhomyces tanzawaensis NRRL Y-17324</name>
    <dbReference type="NCBI Taxonomy" id="984487"/>
    <lineage>
        <taxon>Eukaryota</taxon>
        <taxon>Fungi</taxon>
        <taxon>Dikarya</taxon>
        <taxon>Ascomycota</taxon>
        <taxon>Saccharomycotina</taxon>
        <taxon>Pichiomycetes</taxon>
        <taxon>Debaryomycetaceae</taxon>
        <taxon>Suhomyces</taxon>
    </lineage>
</organism>
<reference evidence="2" key="1">
    <citation type="submission" date="2016-05" db="EMBL/GenBank/DDBJ databases">
        <title>Comparative genomics of biotechnologically important yeasts.</title>
        <authorList>
            <consortium name="DOE Joint Genome Institute"/>
            <person name="Riley R."/>
            <person name="Haridas S."/>
            <person name="Wolfe K.H."/>
            <person name="Lopes M.R."/>
            <person name="Hittinger C.T."/>
            <person name="Goker M."/>
            <person name="Salamov A."/>
            <person name="Wisecaver J."/>
            <person name="Long T.M."/>
            <person name="Aerts A.L."/>
            <person name="Barry K."/>
            <person name="Choi C."/>
            <person name="Clum A."/>
            <person name="Coughlan A.Y."/>
            <person name="Deshpande S."/>
            <person name="Douglass A.P."/>
            <person name="Hanson S.J."/>
            <person name="Klenk H.-P."/>
            <person name="Labutti K."/>
            <person name="Lapidus A."/>
            <person name="Lindquist E."/>
            <person name="Lipzen A."/>
            <person name="Meier-Kolthoff J.P."/>
            <person name="Ohm R.A."/>
            <person name="Otillar R.P."/>
            <person name="Pangilinan J."/>
            <person name="Peng Y."/>
            <person name="Rokas A."/>
            <person name="Rosa C.A."/>
            <person name="Scheuner C."/>
            <person name="Sibirny A.A."/>
            <person name="Slot J.C."/>
            <person name="Stielow J.B."/>
            <person name="Sun H."/>
            <person name="Kurtzman C.P."/>
            <person name="Blackwell M."/>
            <person name="Grigoriev I.V."/>
            <person name="Jeffries T.W."/>
        </authorList>
    </citation>
    <scope>NUCLEOTIDE SEQUENCE [LARGE SCALE GENOMIC DNA]</scope>
    <source>
        <strain evidence="2">NRRL Y-17324</strain>
    </source>
</reference>
<name>A0A1E4SJG4_9ASCO</name>
<dbReference type="OrthoDB" id="4080914at2759"/>
<proteinExistence type="predicted"/>
<dbReference type="EMBL" id="KV453911">
    <property type="protein sequence ID" value="ODV79630.1"/>
    <property type="molecule type" value="Genomic_DNA"/>
</dbReference>
<gene>
    <name evidence="1" type="ORF">CANTADRAFT_49451</name>
</gene>
<accession>A0A1E4SJG4</accession>
<protein>
    <submittedName>
        <fullName evidence="1">Uncharacterized protein</fullName>
    </submittedName>
</protein>
<dbReference type="GeneID" id="30983842"/>
<evidence type="ECO:0000313" key="1">
    <source>
        <dbReference type="EMBL" id="ODV79630.1"/>
    </source>
</evidence>